<name>A0A6L2ZLM6_9ENTR</name>
<dbReference type="EMBL" id="BLXO01000002">
    <property type="protein sequence ID" value="GFN45743.1"/>
    <property type="molecule type" value="Genomic_DNA"/>
</dbReference>
<protein>
    <submittedName>
        <fullName evidence="1">p2 phage tail completion protein R</fullName>
    </submittedName>
</protein>
<proteinExistence type="predicted"/>
<organism evidence="1 2">
    <name type="scientific">Candidatus Regiella insecticola</name>
    <dbReference type="NCBI Taxonomy" id="138073"/>
    <lineage>
        <taxon>Bacteria</taxon>
        <taxon>Pseudomonadati</taxon>
        <taxon>Pseudomonadota</taxon>
        <taxon>Gammaproteobacteria</taxon>
        <taxon>Enterobacterales</taxon>
        <taxon>Enterobacteriaceae</taxon>
        <taxon>aphid secondary symbionts</taxon>
        <taxon>Candidatus Regiella</taxon>
    </lineage>
</organism>
<reference evidence="1 2" key="1">
    <citation type="submission" date="2020-06" db="EMBL/GenBank/DDBJ databases">
        <title>The genome sequence of Candidatus Regiella insecticola strain Tut.</title>
        <authorList>
            <person name="Nikoh N."/>
            <person name="Tsuchida T."/>
            <person name="Koga R."/>
            <person name="Oshima K."/>
            <person name="Hattori M."/>
            <person name="Fukatsu T."/>
        </authorList>
    </citation>
    <scope>NUCLEOTIDE SEQUENCE [LARGE SCALE GENOMIC DNA]</scope>
    <source>
        <strain evidence="1 2">Tut</strain>
    </source>
</reference>
<comment type="caution">
    <text evidence="1">The sequence shown here is derived from an EMBL/GenBank/DDBJ whole genome shotgun (WGS) entry which is preliminary data.</text>
</comment>
<sequence>MLKPDSLRQALTDAVPYLKQNPDSLHIFIDRGAIVSTLAASLSFEYQYTLNLIITDYSGDADTLFVPILHWLRRNQPDSMANHDKRAEGFTFEADHINHSLRDISINLKLTERVIVKEQQGMLQVTHKD</sequence>
<gene>
    <name evidence="1" type="ORF">RINTU1_10400</name>
</gene>
<evidence type="ECO:0000313" key="1">
    <source>
        <dbReference type="EMBL" id="GFN45743.1"/>
    </source>
</evidence>
<evidence type="ECO:0000313" key="2">
    <source>
        <dbReference type="Proteomes" id="UP000504714"/>
    </source>
</evidence>
<dbReference type="Proteomes" id="UP000504714">
    <property type="component" value="Unassembled WGS sequence"/>
</dbReference>
<dbReference type="Pfam" id="PF06891">
    <property type="entry name" value="P2_Phage_GpR"/>
    <property type="match status" value="1"/>
</dbReference>
<accession>A0A6L2ZLM6</accession>
<dbReference type="InterPro" id="IPR009678">
    <property type="entry name" value="Phage_tail_completion_R"/>
</dbReference>
<dbReference type="AlphaFoldDB" id="A0A6L2ZLM6"/>